<dbReference type="InterPro" id="IPR009081">
    <property type="entry name" value="PP-bd_ACP"/>
</dbReference>
<name>A0A1G6K3B8_9BURK</name>
<evidence type="ECO:0000313" key="6">
    <source>
        <dbReference type="Proteomes" id="UP000198781"/>
    </source>
</evidence>
<dbReference type="AlphaFoldDB" id="A0A1G6K3B8"/>
<dbReference type="InterPro" id="IPR042099">
    <property type="entry name" value="ANL_N_sf"/>
</dbReference>
<organism evidence="5 6">
    <name type="scientific">Paracidovorax valerianellae</name>
    <dbReference type="NCBI Taxonomy" id="187868"/>
    <lineage>
        <taxon>Bacteria</taxon>
        <taxon>Pseudomonadati</taxon>
        <taxon>Pseudomonadota</taxon>
        <taxon>Betaproteobacteria</taxon>
        <taxon>Burkholderiales</taxon>
        <taxon>Comamonadaceae</taxon>
        <taxon>Paracidovorax</taxon>
    </lineage>
</organism>
<feature type="domain" description="Carrier" evidence="4">
    <location>
        <begin position="759"/>
        <end position="834"/>
    </location>
</feature>
<dbReference type="Gene3D" id="3.40.50.12780">
    <property type="entry name" value="N-terminal domain of ligase-like"/>
    <property type="match status" value="1"/>
</dbReference>
<feature type="region of interest" description="Disordered" evidence="3">
    <location>
        <begin position="837"/>
        <end position="861"/>
    </location>
</feature>
<accession>A0A1G6K3B8</accession>
<gene>
    <name evidence="5" type="ORF">SAMN05192589_101551</name>
</gene>
<dbReference type="InterPro" id="IPR020806">
    <property type="entry name" value="PKS_PP-bd"/>
</dbReference>
<proteinExistence type="predicted"/>
<evidence type="ECO:0000256" key="2">
    <source>
        <dbReference type="ARBA" id="ARBA00022553"/>
    </source>
</evidence>
<dbReference type="OrthoDB" id="6297021at2"/>
<evidence type="ECO:0000313" key="5">
    <source>
        <dbReference type="EMBL" id="SDC25474.1"/>
    </source>
</evidence>
<sequence length="1270" mass="135949">MRVDSSHFSIASEAVDSEKPEVPNRPAENQSVKEKTGAAYVLGSHVLGQYSRPAEALPDGEARVGLRALAAVAAFELCDRLDLQIPVMVLDFWRSRSLGKSGFDVQPAVHQPMFKAGWPANTDACWRKCPANQTGALIDISNEISENGALKVQLADHATTIEIGSAKILIHCQLGNGIASAVVIADARDFAAPACNAIAEIYLEILCAMMGDENICASQAAGIGTASLQYALNNLSGHSHEYGAFLSIPDWLEQSAQRHGDRTAYFGNSALSYRDFNGKANALAGKLAARGAGPETPVPVLLGNSLELPVCYFALMKLGAAFVPLDPGWPVERRQQALEALNSPVVLCADLSAVPASHQDRALAVDVALLDGASAARIQAPIAPEQAIYGIFTSGTTGRPKCAMNNHAGLTNRFQFMTRYFHRNGGIRCVLQNTRHTFDSSVWQLFWPLTAGGTTVIPQEGAHLDLEGTVETIARHGVDMTDFVPSVFNQLVVLAEHSHEVRHRLATLRELVVGGEEITPQMVHRLRAILPALRITNAYGPTETSIGMVFHPVEDADGLSIPLGRPIDNCHVVVVDAALRPLPPGARGELLVGGVCVGNGYLDDAERTAAAFVDNPFASIAGARLYRTGDLGYFDSLGRLRFSGRRDFQVKVGGVRIELGEIESAAELCPGVNHAKAMTVGQGDDRALALFAAGDPGLTRDALEAHLRGALPRHTVPRHIVVLAEMPTTDNGKLDRRALLQHLERPALDTPADEPPPHDAATPQGDAVLAVFRRQLQQPSLSADDAFFEHGGDSLQAVSLIVSLEKRFGVPVRIAELMAQPTARQIAGCIAAKQRSAATGHAHSRDESGESEAPDDEQAMERDATLPPGWVAAHRSDHAVARVPSSIFMTGATGFVGSHLAHEILSNDPNATVYALCRQVGQIGQAGQAESTQSALVAGLQQRGLWRPDFQGRLVAVPGDLAQPAFGLDAAAWSQLSQSCDAVLHCGAMVNFLYDYGAHRPTNVLGTREALRLALEGRAKPLHHISTLGRLDRHAALQTTPLAEDFDLAQGIRPASGYSRSKWAAERLLDAARMQGAMVSIYRLGEVMPAAAEGLPQRPNERALTHFLLAAIAHLGVRPSAEMVSDWTPADYVARRVALAMRAPQVWGRTFHVLHPQRVAFQNFFDVAGIPTPPVSCTEWIDRLDAAVAAGGPRALTVVRSLLPAAGDEEAFARSLSGLLTDNPRLFLRDQCTALERTLAGEDDGAVAASAGRYAWQLLGFCADAEVPEG</sequence>
<dbReference type="PANTHER" id="PTHR44845">
    <property type="entry name" value="CARRIER DOMAIN-CONTAINING PROTEIN"/>
    <property type="match status" value="1"/>
</dbReference>
<dbReference type="SMART" id="SM00823">
    <property type="entry name" value="PKS_PP"/>
    <property type="match status" value="1"/>
</dbReference>
<dbReference type="Pfam" id="PF00550">
    <property type="entry name" value="PP-binding"/>
    <property type="match status" value="1"/>
</dbReference>
<reference evidence="5 6" key="1">
    <citation type="submission" date="2016-10" db="EMBL/GenBank/DDBJ databases">
        <authorList>
            <person name="de Groot N.N."/>
        </authorList>
    </citation>
    <scope>NUCLEOTIDE SEQUENCE [LARGE SCALE GENOMIC DNA]</scope>
    <source>
        <strain evidence="5 6">DSM 16619</strain>
    </source>
</reference>
<dbReference type="PROSITE" id="PS50075">
    <property type="entry name" value="CARRIER"/>
    <property type="match status" value="1"/>
</dbReference>
<keyword evidence="1" id="KW-0596">Phosphopantetheine</keyword>
<dbReference type="NCBIfam" id="TIGR01746">
    <property type="entry name" value="Thioester-redct"/>
    <property type="match status" value="1"/>
</dbReference>
<dbReference type="Pfam" id="PF13193">
    <property type="entry name" value="AMP-binding_C"/>
    <property type="match status" value="1"/>
</dbReference>
<protein>
    <submittedName>
        <fullName evidence="5">Amino acid adenylation domain-containing protein/thioester reductase domain-containing protein</fullName>
    </submittedName>
</protein>
<dbReference type="NCBIfam" id="TIGR01733">
    <property type="entry name" value="AA-adenyl-dom"/>
    <property type="match status" value="1"/>
</dbReference>
<evidence type="ECO:0000256" key="3">
    <source>
        <dbReference type="SAM" id="MobiDB-lite"/>
    </source>
</evidence>
<dbReference type="GO" id="GO:0031177">
    <property type="term" value="F:phosphopantetheine binding"/>
    <property type="evidence" value="ECO:0007669"/>
    <property type="project" value="InterPro"/>
</dbReference>
<dbReference type="SUPFAM" id="SSF51735">
    <property type="entry name" value="NAD(P)-binding Rossmann-fold domains"/>
    <property type="match status" value="1"/>
</dbReference>
<keyword evidence="6" id="KW-1185">Reference proteome</keyword>
<dbReference type="Gene3D" id="3.40.50.720">
    <property type="entry name" value="NAD(P)-binding Rossmann-like Domain"/>
    <property type="match status" value="1"/>
</dbReference>
<dbReference type="InterPro" id="IPR013120">
    <property type="entry name" value="FAR_NAD-bd"/>
</dbReference>
<evidence type="ECO:0000256" key="1">
    <source>
        <dbReference type="ARBA" id="ARBA00022450"/>
    </source>
</evidence>
<dbReference type="InterPro" id="IPR010071">
    <property type="entry name" value="AA_adenyl_dom"/>
</dbReference>
<dbReference type="Gene3D" id="3.40.50.1820">
    <property type="entry name" value="alpha/beta hydrolase"/>
    <property type="match status" value="1"/>
</dbReference>
<dbReference type="InterPro" id="IPR010080">
    <property type="entry name" value="Thioester_reductase-like_dom"/>
</dbReference>
<dbReference type="Proteomes" id="UP000198781">
    <property type="component" value="Unassembled WGS sequence"/>
</dbReference>
<dbReference type="SUPFAM" id="SSF56801">
    <property type="entry name" value="Acetyl-CoA synthetase-like"/>
    <property type="match status" value="1"/>
</dbReference>
<dbReference type="STRING" id="187868.SAMN05192589_101551"/>
<evidence type="ECO:0000259" key="4">
    <source>
        <dbReference type="PROSITE" id="PS50075"/>
    </source>
</evidence>
<dbReference type="InterPro" id="IPR036736">
    <property type="entry name" value="ACP-like_sf"/>
</dbReference>
<dbReference type="CDD" id="cd05930">
    <property type="entry name" value="A_NRPS"/>
    <property type="match status" value="1"/>
</dbReference>
<dbReference type="InterPro" id="IPR029058">
    <property type="entry name" value="AB_hydrolase_fold"/>
</dbReference>
<dbReference type="SUPFAM" id="SSF47336">
    <property type="entry name" value="ACP-like"/>
    <property type="match status" value="1"/>
</dbReference>
<dbReference type="InterPro" id="IPR036291">
    <property type="entry name" value="NAD(P)-bd_dom_sf"/>
</dbReference>
<dbReference type="InterPro" id="IPR025110">
    <property type="entry name" value="AMP-bd_C"/>
</dbReference>
<dbReference type="Pfam" id="PF00501">
    <property type="entry name" value="AMP-binding"/>
    <property type="match status" value="1"/>
</dbReference>
<dbReference type="InterPro" id="IPR000873">
    <property type="entry name" value="AMP-dep_synth/lig_dom"/>
</dbReference>
<feature type="compositionally biased region" description="Acidic residues" evidence="3">
    <location>
        <begin position="849"/>
        <end position="858"/>
    </location>
</feature>
<dbReference type="InterPro" id="IPR045851">
    <property type="entry name" value="AMP-bd_C_sf"/>
</dbReference>
<dbReference type="Pfam" id="PF07993">
    <property type="entry name" value="NAD_binding_4"/>
    <property type="match status" value="1"/>
</dbReference>
<dbReference type="Gene3D" id="3.30.300.30">
    <property type="match status" value="1"/>
</dbReference>
<keyword evidence="2" id="KW-0597">Phosphoprotein</keyword>
<feature type="region of interest" description="Disordered" evidence="3">
    <location>
        <begin position="1"/>
        <end position="34"/>
    </location>
</feature>
<dbReference type="EMBL" id="FMZC01000001">
    <property type="protein sequence ID" value="SDC25474.1"/>
    <property type="molecule type" value="Genomic_DNA"/>
</dbReference>
<dbReference type="PANTHER" id="PTHR44845:SF6">
    <property type="entry name" value="BETA-ALANINE-ACTIVATING ENZYME"/>
    <property type="match status" value="1"/>
</dbReference>